<comment type="similarity">
    <text evidence="1">Belongs to the cytochrome P450 family.</text>
</comment>
<sequence length="327" mass="38058">MADLWIMLGFVIKLVLFCLIVLFLVFSLYVYYMHYKLSHIEGPPRGNFFLGNLLEIRRRRLVDGNNIHQTLADWSIEYRPMFVIWFFHVPLIVISDADIARQVLVVKNLPKDHFGYKRFQYVYGQRFLGSGLFSDLNRLTWETKRRTFTPLFHRNKLFDGFPTLNSCCDNFLSRLEKYADAKTEISLADEFLLVTLETILKWSCNLEMNNDDRLVFEKNFKSALHGISLSFQSPVTAYMPWSNLRRRCVEGARLTRVTAKSVVEMRQKDIDAGKEIPEDALSYVLKLKEALPNCDIEDLMDMVVTVVFGGKILIMSFCLARSKTISE</sequence>
<dbReference type="PANTHER" id="PTHR24293">
    <property type="entry name" value="CYTOCHROME P450 FAMILY 46 SUBFAMILY A"/>
    <property type="match status" value="1"/>
</dbReference>
<dbReference type="GO" id="GO:0006707">
    <property type="term" value="P:cholesterol catabolic process"/>
    <property type="evidence" value="ECO:0007669"/>
    <property type="project" value="InterPro"/>
</dbReference>
<dbReference type="EMBL" id="CACRXK020008400">
    <property type="protein sequence ID" value="CAB4014671.1"/>
    <property type="molecule type" value="Genomic_DNA"/>
</dbReference>
<evidence type="ECO:0000256" key="1">
    <source>
        <dbReference type="ARBA" id="ARBA00010617"/>
    </source>
</evidence>
<dbReference type="Gene3D" id="1.10.630.10">
    <property type="entry name" value="Cytochrome P450"/>
    <property type="match status" value="1"/>
</dbReference>
<dbReference type="OrthoDB" id="1470350at2759"/>
<proteinExistence type="inferred from homology"/>
<dbReference type="AlphaFoldDB" id="A0A7D9IRC7"/>
<dbReference type="SUPFAM" id="SSF48264">
    <property type="entry name" value="Cytochrome P450"/>
    <property type="match status" value="1"/>
</dbReference>
<dbReference type="GO" id="GO:0020037">
    <property type="term" value="F:heme binding"/>
    <property type="evidence" value="ECO:0007669"/>
    <property type="project" value="InterPro"/>
</dbReference>
<reference evidence="2" key="1">
    <citation type="submission" date="2020-04" db="EMBL/GenBank/DDBJ databases">
        <authorList>
            <person name="Alioto T."/>
            <person name="Alioto T."/>
            <person name="Gomez Garrido J."/>
        </authorList>
    </citation>
    <scope>NUCLEOTIDE SEQUENCE</scope>
    <source>
        <strain evidence="2">A484AB</strain>
    </source>
</reference>
<gene>
    <name evidence="2" type="ORF">PACLA_8A068197</name>
</gene>
<keyword evidence="3" id="KW-1185">Reference proteome</keyword>
<dbReference type="InterPro" id="IPR001128">
    <property type="entry name" value="Cyt_P450"/>
</dbReference>
<dbReference type="GO" id="GO:0033781">
    <property type="term" value="F:cholesterol 24-hydroxylase activity"/>
    <property type="evidence" value="ECO:0007669"/>
    <property type="project" value="InterPro"/>
</dbReference>
<evidence type="ECO:0000313" key="3">
    <source>
        <dbReference type="Proteomes" id="UP001152795"/>
    </source>
</evidence>
<dbReference type="PANTHER" id="PTHR24293:SF0">
    <property type="entry name" value="CYP46A1 PROTEIN-RELATED"/>
    <property type="match status" value="1"/>
</dbReference>
<evidence type="ECO:0000313" key="2">
    <source>
        <dbReference type="EMBL" id="CAB4014671.1"/>
    </source>
</evidence>
<comment type="caution">
    <text evidence="2">The sequence shown here is derived from an EMBL/GenBank/DDBJ whole genome shotgun (WGS) entry which is preliminary data.</text>
</comment>
<dbReference type="InterPro" id="IPR036396">
    <property type="entry name" value="Cyt_P450_sf"/>
</dbReference>
<organism evidence="2 3">
    <name type="scientific">Paramuricea clavata</name>
    <name type="common">Red gorgonian</name>
    <name type="synonym">Violescent sea-whip</name>
    <dbReference type="NCBI Taxonomy" id="317549"/>
    <lineage>
        <taxon>Eukaryota</taxon>
        <taxon>Metazoa</taxon>
        <taxon>Cnidaria</taxon>
        <taxon>Anthozoa</taxon>
        <taxon>Octocorallia</taxon>
        <taxon>Malacalcyonacea</taxon>
        <taxon>Plexauridae</taxon>
        <taxon>Paramuricea</taxon>
    </lineage>
</organism>
<accession>A0A7D9IRC7</accession>
<dbReference type="Proteomes" id="UP001152795">
    <property type="component" value="Unassembled WGS sequence"/>
</dbReference>
<protein>
    <submittedName>
        <fullName evidence="2">Cholesterol 24-hydroxylase-like</fullName>
    </submittedName>
</protein>
<dbReference type="Pfam" id="PF00067">
    <property type="entry name" value="p450"/>
    <property type="match status" value="1"/>
</dbReference>
<dbReference type="InterPro" id="IPR039983">
    <property type="entry name" value="CYP46A1"/>
</dbReference>
<dbReference type="GO" id="GO:0005506">
    <property type="term" value="F:iron ion binding"/>
    <property type="evidence" value="ECO:0007669"/>
    <property type="project" value="InterPro"/>
</dbReference>
<name>A0A7D9IRC7_PARCT</name>